<dbReference type="PANTHER" id="PTHR11432:SF3">
    <property type="entry name" value="NADH-UBIQUINONE OXIDOREDUCTASE CHAIN 1"/>
    <property type="match status" value="1"/>
</dbReference>
<sequence>MTETLYETLIIFIKIVCALVWLLACTLYLTWLERKESALIQDRVGANRASIFGIRIIGLFQPFADAIKMIFKEDFVPSFSRKFLHTMAPFISFFFVAITITAIPFGDTLRIGNRTIHLQILDFNVGLLFILAMLSLGIYGIIISGWASNNKYALIGGMRGAAQVISYEVALGLSLIGLIMVYPSLRLSSIVLYQGELLFGFLPKWGIFLQPLGFVVFLLAALAETKRAPFDLPEGESEIIGFFTEYSGLKWGLFMMVDFMEVIIVSTLLTTLFFGGWQVPWLASDGFHFPWGGELLLSHVVVVLLQVAAFNIKVFFFCWLQILIRWTYPRFRYDQLMDFGWKLLVPLSLVNIIGTGIIMTL</sequence>
<evidence type="ECO:0000256" key="2">
    <source>
        <dbReference type="ARBA" id="ARBA00022692"/>
    </source>
</evidence>
<feature type="transmembrane region" description="Helical" evidence="5">
    <location>
        <begin position="164"/>
        <end position="185"/>
    </location>
</feature>
<dbReference type="NCBIfam" id="NF004741">
    <property type="entry name" value="PRK06076.1-2"/>
    <property type="match status" value="1"/>
</dbReference>
<gene>
    <name evidence="6" type="ORF">LCGC14_0779350</name>
</gene>
<dbReference type="AlphaFoldDB" id="A0A0F9SFX3"/>
<evidence type="ECO:0000256" key="3">
    <source>
        <dbReference type="ARBA" id="ARBA00022989"/>
    </source>
</evidence>
<feature type="transmembrane region" description="Helical" evidence="5">
    <location>
        <begin position="253"/>
        <end position="276"/>
    </location>
</feature>
<proteinExistence type="inferred from homology"/>
<dbReference type="Pfam" id="PF00146">
    <property type="entry name" value="NADHdh"/>
    <property type="match status" value="1"/>
</dbReference>
<dbReference type="HAMAP" id="MF_01350">
    <property type="entry name" value="NDH1_NuoH"/>
    <property type="match status" value="1"/>
</dbReference>
<reference evidence="6" key="1">
    <citation type="journal article" date="2015" name="Nature">
        <title>Complex archaea that bridge the gap between prokaryotes and eukaryotes.</title>
        <authorList>
            <person name="Spang A."/>
            <person name="Saw J.H."/>
            <person name="Jorgensen S.L."/>
            <person name="Zaremba-Niedzwiedzka K."/>
            <person name="Martijn J."/>
            <person name="Lind A.E."/>
            <person name="van Eijk R."/>
            <person name="Schleper C."/>
            <person name="Guy L."/>
            <person name="Ettema T.J."/>
        </authorList>
    </citation>
    <scope>NUCLEOTIDE SEQUENCE</scope>
</reference>
<feature type="transmembrane region" description="Helical" evidence="5">
    <location>
        <begin position="83"/>
        <end position="105"/>
    </location>
</feature>
<dbReference type="PROSITE" id="PS00668">
    <property type="entry name" value="COMPLEX1_ND1_2"/>
    <property type="match status" value="1"/>
</dbReference>
<dbReference type="GO" id="GO:0003954">
    <property type="term" value="F:NADH dehydrogenase activity"/>
    <property type="evidence" value="ECO:0007669"/>
    <property type="project" value="TreeGrafter"/>
</dbReference>
<name>A0A0F9SFX3_9ZZZZ</name>
<evidence type="ECO:0000313" key="6">
    <source>
        <dbReference type="EMBL" id="KKN35876.1"/>
    </source>
</evidence>
<dbReference type="PANTHER" id="PTHR11432">
    <property type="entry name" value="NADH DEHYDROGENASE SUBUNIT 1"/>
    <property type="match status" value="1"/>
</dbReference>
<organism evidence="6">
    <name type="scientific">marine sediment metagenome</name>
    <dbReference type="NCBI Taxonomy" id="412755"/>
    <lineage>
        <taxon>unclassified sequences</taxon>
        <taxon>metagenomes</taxon>
        <taxon>ecological metagenomes</taxon>
    </lineage>
</organism>
<evidence type="ECO:0000256" key="4">
    <source>
        <dbReference type="ARBA" id="ARBA00023136"/>
    </source>
</evidence>
<dbReference type="InterPro" id="IPR001694">
    <property type="entry name" value="NADH_UbQ_OxRdtase_su1/FPO"/>
</dbReference>
<accession>A0A0F9SFX3</accession>
<feature type="transmembrane region" description="Helical" evidence="5">
    <location>
        <begin position="205"/>
        <end position="223"/>
    </location>
</feature>
<keyword evidence="2 5" id="KW-0812">Transmembrane</keyword>
<evidence type="ECO:0000256" key="5">
    <source>
        <dbReference type="SAM" id="Phobius"/>
    </source>
</evidence>
<dbReference type="GO" id="GO:0016020">
    <property type="term" value="C:membrane"/>
    <property type="evidence" value="ECO:0007669"/>
    <property type="project" value="UniProtKB-SubCell"/>
</dbReference>
<protein>
    <submittedName>
        <fullName evidence="6">Uncharacterized protein</fullName>
    </submittedName>
</protein>
<comment type="subcellular location">
    <subcellularLocation>
        <location evidence="1">Membrane</location>
        <topology evidence="1">Multi-pass membrane protein</topology>
    </subcellularLocation>
</comment>
<feature type="transmembrane region" description="Helical" evidence="5">
    <location>
        <begin position="125"/>
        <end position="143"/>
    </location>
</feature>
<keyword evidence="3 5" id="KW-1133">Transmembrane helix</keyword>
<feature type="transmembrane region" description="Helical" evidence="5">
    <location>
        <begin position="296"/>
        <end position="320"/>
    </location>
</feature>
<feature type="transmembrane region" description="Helical" evidence="5">
    <location>
        <begin position="12"/>
        <end position="31"/>
    </location>
</feature>
<dbReference type="GO" id="GO:0009060">
    <property type="term" value="P:aerobic respiration"/>
    <property type="evidence" value="ECO:0007669"/>
    <property type="project" value="TreeGrafter"/>
</dbReference>
<dbReference type="PROSITE" id="PS00667">
    <property type="entry name" value="COMPLEX1_ND1_1"/>
    <property type="match status" value="1"/>
</dbReference>
<dbReference type="EMBL" id="LAZR01002005">
    <property type="protein sequence ID" value="KKN35876.1"/>
    <property type="molecule type" value="Genomic_DNA"/>
</dbReference>
<keyword evidence="4 5" id="KW-0472">Membrane</keyword>
<evidence type="ECO:0000256" key="1">
    <source>
        <dbReference type="ARBA" id="ARBA00004141"/>
    </source>
</evidence>
<feature type="transmembrane region" description="Helical" evidence="5">
    <location>
        <begin position="341"/>
        <end position="359"/>
    </location>
</feature>
<dbReference type="InterPro" id="IPR018086">
    <property type="entry name" value="NADH_UbQ_OxRdtase_su1_CS"/>
</dbReference>
<comment type="caution">
    <text evidence="6">The sequence shown here is derived from an EMBL/GenBank/DDBJ whole genome shotgun (WGS) entry which is preliminary data.</text>
</comment>